<dbReference type="BioCyc" id="FCF748224-HMP:GTSS-1130-MONOMER"/>
<dbReference type="STRING" id="748224.HMPREF9436_02024"/>
<name>E2ZK22_9FIRM</name>
<sequence>MRMKHRWTTLLWELWAAQALCAVAALPPGSAFHTCPALALPGLALAAAVPTAWAAWALLAEPPDGLPPEQLLEQAPGFDFATLCDFERPAAVP</sequence>
<protein>
    <recommendedName>
        <fullName evidence="3">Peptidoglycan synthetase</fullName>
    </recommendedName>
</protein>
<proteinExistence type="predicted"/>
<gene>
    <name evidence="1" type="ORF">HMPREF9436_02024</name>
</gene>
<dbReference type="AlphaFoldDB" id="E2ZK22"/>
<comment type="caution">
    <text evidence="1">The sequence shown here is derived from an EMBL/GenBank/DDBJ whole genome shotgun (WGS) entry which is preliminary data.</text>
</comment>
<accession>E2ZK22</accession>
<evidence type="ECO:0000313" key="2">
    <source>
        <dbReference type="Proteomes" id="UP000006028"/>
    </source>
</evidence>
<dbReference type="EMBL" id="AECU01000166">
    <property type="protein sequence ID" value="EFQ06468.1"/>
    <property type="molecule type" value="Genomic_DNA"/>
</dbReference>
<organism evidence="1 2">
    <name type="scientific">Faecalibacterium cf. prausnitzii KLE1255</name>
    <dbReference type="NCBI Taxonomy" id="748224"/>
    <lineage>
        <taxon>Bacteria</taxon>
        <taxon>Bacillati</taxon>
        <taxon>Bacillota</taxon>
        <taxon>Clostridia</taxon>
        <taxon>Eubacteriales</taxon>
        <taxon>Oscillospiraceae</taxon>
        <taxon>Faecalibacterium</taxon>
    </lineage>
</organism>
<dbReference type="Proteomes" id="UP000006028">
    <property type="component" value="Unassembled WGS sequence"/>
</dbReference>
<evidence type="ECO:0008006" key="3">
    <source>
        <dbReference type="Google" id="ProtNLM"/>
    </source>
</evidence>
<dbReference type="HOGENOM" id="CLU_185978_0_0_9"/>
<evidence type="ECO:0000313" key="1">
    <source>
        <dbReference type="EMBL" id="EFQ06468.1"/>
    </source>
</evidence>
<reference evidence="1 2" key="1">
    <citation type="submission" date="2010-08" db="EMBL/GenBank/DDBJ databases">
        <authorList>
            <person name="Weinstock G."/>
            <person name="Sodergren E."/>
            <person name="Clifton S."/>
            <person name="Fulton L."/>
            <person name="Fulton B."/>
            <person name="Courtney L."/>
            <person name="Fronick C."/>
            <person name="Harrison M."/>
            <person name="Strong C."/>
            <person name="Farmer C."/>
            <person name="Delahaunty K."/>
            <person name="Markovic C."/>
            <person name="Hall O."/>
            <person name="Minx P."/>
            <person name="Tomlinson C."/>
            <person name="Mitreva M."/>
            <person name="Hou S."/>
            <person name="Chen J."/>
            <person name="Wollam A."/>
            <person name="Pepin K.H."/>
            <person name="Johnson M."/>
            <person name="Bhonagiri V."/>
            <person name="Zhang X."/>
            <person name="Suruliraj S."/>
            <person name="Warren W."/>
            <person name="Chinwalla A."/>
            <person name="Mardis E.R."/>
            <person name="Wilson R.K."/>
        </authorList>
    </citation>
    <scope>NUCLEOTIDE SEQUENCE [LARGE SCALE GENOMIC DNA]</scope>
    <source>
        <strain evidence="1 2">KLE1255</strain>
    </source>
</reference>